<dbReference type="PROSITE" id="PS51900">
    <property type="entry name" value="CB"/>
    <property type="match status" value="1"/>
</dbReference>
<evidence type="ECO:0000256" key="1">
    <source>
        <dbReference type="ARBA" id="ARBA00008857"/>
    </source>
</evidence>
<evidence type="ECO:0000256" key="6">
    <source>
        <dbReference type="SAM" id="MobiDB-lite"/>
    </source>
</evidence>
<evidence type="ECO:0000313" key="10">
    <source>
        <dbReference type="Proteomes" id="UP001056109"/>
    </source>
</evidence>
<dbReference type="InterPro" id="IPR044068">
    <property type="entry name" value="CB"/>
</dbReference>
<dbReference type="Pfam" id="PF26003">
    <property type="entry name" value="Integrase_N_phage"/>
    <property type="match status" value="1"/>
</dbReference>
<dbReference type="RefSeq" id="WP_252673171.1">
    <property type="nucleotide sequence ID" value="NZ_CP099547.1"/>
</dbReference>
<evidence type="ECO:0000256" key="5">
    <source>
        <dbReference type="PROSITE-ProRule" id="PRU01248"/>
    </source>
</evidence>
<comment type="similarity">
    <text evidence="1">Belongs to the 'phage' integrase family.</text>
</comment>
<protein>
    <submittedName>
        <fullName evidence="9">Site-specific integrase</fullName>
    </submittedName>
</protein>
<dbReference type="InterPro" id="IPR002104">
    <property type="entry name" value="Integrase_catalytic"/>
</dbReference>
<gene>
    <name evidence="9" type="ORF">NG665_07960</name>
</gene>
<dbReference type="PROSITE" id="PS51898">
    <property type="entry name" value="TYR_RECOMBINASE"/>
    <property type="match status" value="1"/>
</dbReference>
<feature type="region of interest" description="Disordered" evidence="6">
    <location>
        <begin position="403"/>
        <end position="426"/>
    </location>
</feature>
<proteinExistence type="inferred from homology"/>
<evidence type="ECO:0000256" key="2">
    <source>
        <dbReference type="ARBA" id="ARBA00022908"/>
    </source>
</evidence>
<evidence type="ECO:0000256" key="4">
    <source>
        <dbReference type="ARBA" id="ARBA00023172"/>
    </source>
</evidence>
<evidence type="ECO:0000313" key="9">
    <source>
        <dbReference type="EMBL" id="USR79297.1"/>
    </source>
</evidence>
<feature type="domain" description="Core-binding (CB)" evidence="8">
    <location>
        <begin position="87"/>
        <end position="165"/>
    </location>
</feature>
<dbReference type="PANTHER" id="PTHR30629">
    <property type="entry name" value="PROPHAGE INTEGRASE"/>
    <property type="match status" value="1"/>
</dbReference>
<accession>A0ABY5AGU0</accession>
<dbReference type="Pfam" id="PF14659">
    <property type="entry name" value="Phage_int_SAM_3"/>
    <property type="match status" value="1"/>
</dbReference>
<dbReference type="Gene3D" id="1.10.150.130">
    <property type="match status" value="1"/>
</dbReference>
<feature type="compositionally biased region" description="Polar residues" evidence="6">
    <location>
        <begin position="417"/>
        <end position="426"/>
    </location>
</feature>
<dbReference type="InterPro" id="IPR011010">
    <property type="entry name" value="DNA_brk_join_enz"/>
</dbReference>
<dbReference type="InterPro" id="IPR050808">
    <property type="entry name" value="Phage_Integrase"/>
</dbReference>
<evidence type="ECO:0000259" key="8">
    <source>
        <dbReference type="PROSITE" id="PS51900"/>
    </source>
</evidence>
<dbReference type="SUPFAM" id="SSF56349">
    <property type="entry name" value="DNA breaking-rejoining enzymes"/>
    <property type="match status" value="1"/>
</dbReference>
<dbReference type="Gene3D" id="1.10.443.10">
    <property type="entry name" value="Intergrase catalytic core"/>
    <property type="match status" value="1"/>
</dbReference>
<organism evidence="9 10">
    <name type="scientific">Arcanobacterium pinnipediorum</name>
    <dbReference type="NCBI Taxonomy" id="1503041"/>
    <lineage>
        <taxon>Bacteria</taxon>
        <taxon>Bacillati</taxon>
        <taxon>Actinomycetota</taxon>
        <taxon>Actinomycetes</taxon>
        <taxon>Actinomycetales</taxon>
        <taxon>Actinomycetaceae</taxon>
        <taxon>Arcanobacterium</taxon>
    </lineage>
</organism>
<dbReference type="InterPro" id="IPR058717">
    <property type="entry name" value="Phage_L5_Integrase_N"/>
</dbReference>
<keyword evidence="3 5" id="KW-0238">DNA-binding</keyword>
<keyword evidence="2" id="KW-0229">DNA integration</keyword>
<dbReference type="InterPro" id="IPR004107">
    <property type="entry name" value="Integrase_SAM-like_N"/>
</dbReference>
<feature type="compositionally biased region" description="Basic and acidic residues" evidence="6">
    <location>
        <begin position="403"/>
        <end position="416"/>
    </location>
</feature>
<keyword evidence="4" id="KW-0233">DNA recombination</keyword>
<dbReference type="Proteomes" id="UP001056109">
    <property type="component" value="Chromosome"/>
</dbReference>
<feature type="domain" description="Tyr recombinase" evidence="7">
    <location>
        <begin position="197"/>
        <end position="392"/>
    </location>
</feature>
<dbReference type="Pfam" id="PF00589">
    <property type="entry name" value="Phage_integrase"/>
    <property type="match status" value="1"/>
</dbReference>
<reference evidence="9" key="1">
    <citation type="submission" date="2022-06" db="EMBL/GenBank/DDBJ databases">
        <title>Complete Genome Sequence of Arcanobacterium pinnipediorum strain DSM 28752 isolated from a harbour seal.</title>
        <authorList>
            <person name="Borowiak M."/>
            <person name="Kreitlow A."/>
            <person name="Alssahen M."/>
            <person name="Malorny B."/>
            <person name="Laemmler C."/>
            <person name="Prenger-Berninghoff E."/>
            <person name="Siebert U."/>
            <person name="Ploetz M."/>
            <person name="Abdulmawjood A."/>
        </authorList>
    </citation>
    <scope>NUCLEOTIDE SEQUENCE</scope>
    <source>
        <strain evidence="9">DSM 28752</strain>
    </source>
</reference>
<dbReference type="EMBL" id="CP099547">
    <property type="protein sequence ID" value="USR79297.1"/>
    <property type="molecule type" value="Genomic_DNA"/>
</dbReference>
<dbReference type="PANTHER" id="PTHR30629:SF6">
    <property type="entry name" value="PROPHAGE INTEGRASE INTA-RELATED"/>
    <property type="match status" value="1"/>
</dbReference>
<evidence type="ECO:0000256" key="3">
    <source>
        <dbReference type="ARBA" id="ARBA00023125"/>
    </source>
</evidence>
<sequence>MARSDFGKIQRQRSGKYQAKYLHPHAKYTDEGKPNYITAPTTFTTKTAARSWLAQVKADIDRGVWKSPEQLDRERIEAEQQAKKNAYTFGEFAQRWIDSRELRPTTKHKYESLLNLHILPAFKHMPIRSITRADVRAWLEVVAPGRPRTRKGAADLLGTIFRSAVLFEVVAVSPYVAGMFQEVRPPKPPKGMKVQTRPRQALTLKQLDDLANTVAPYLSLLVRLSGLVGLRSGEARALRASDVEVLTTDRKGKPTSMAIHVRRNVTGEGNALHFGEPKTAAGVRSFIVPPVLIPELWELIQTRKTDGLLFHSVGKPTTVIPDTTYRHCVERAAESLGLGKVHPHDLRRTAITAMSEQQIPPHISQTISGHTDEAMQERYRLANLDGLNAAALAISKAYEERDKVASLDAKRREHENQNNTTSQQAK</sequence>
<keyword evidence="10" id="KW-1185">Reference proteome</keyword>
<name>A0ABY5AGU0_9ACTO</name>
<evidence type="ECO:0000259" key="7">
    <source>
        <dbReference type="PROSITE" id="PS51898"/>
    </source>
</evidence>
<dbReference type="InterPro" id="IPR010998">
    <property type="entry name" value="Integrase_recombinase_N"/>
</dbReference>
<dbReference type="InterPro" id="IPR013762">
    <property type="entry name" value="Integrase-like_cat_sf"/>
</dbReference>